<evidence type="ECO:0000313" key="11">
    <source>
        <dbReference type="EMBL" id="SFD53552.1"/>
    </source>
</evidence>
<keyword evidence="4" id="KW-0762">Sugar transport</keyword>
<dbReference type="EMBL" id="QOCV01000009">
    <property type="protein sequence ID" value="RHW53878.1"/>
    <property type="molecule type" value="Genomic_DNA"/>
</dbReference>
<keyword evidence="2" id="KW-0813">Transport</keyword>
<dbReference type="Proteomes" id="UP000265862">
    <property type="component" value="Unassembled WGS sequence"/>
</dbReference>
<dbReference type="STRING" id="1505723.SAMN04487792_1281"/>
<dbReference type="GO" id="GO:0016301">
    <property type="term" value="F:kinase activity"/>
    <property type="evidence" value="ECO:0007669"/>
    <property type="project" value="UniProtKB-KW"/>
</dbReference>
<dbReference type="Gene3D" id="3.40.35.10">
    <property type="entry name" value="Phosphotransferase system, sorbose subfamily IIB component"/>
    <property type="match status" value="1"/>
</dbReference>
<evidence type="ECO:0000313" key="13">
    <source>
        <dbReference type="Proteomes" id="UP000265862"/>
    </source>
</evidence>
<dbReference type="RefSeq" id="WP_090093581.1">
    <property type="nucleotide sequence ID" value="NZ_CBCRVU010000005.1"/>
</dbReference>
<dbReference type="EMBL" id="FOMN01000007">
    <property type="protein sequence ID" value="SFD53552.1"/>
    <property type="molecule type" value="Genomic_DNA"/>
</dbReference>
<evidence type="ECO:0000256" key="5">
    <source>
        <dbReference type="ARBA" id="ARBA00022679"/>
    </source>
</evidence>
<evidence type="ECO:0000313" key="9">
    <source>
        <dbReference type="EMBL" id="RHW52453.1"/>
    </source>
</evidence>
<dbReference type="SUPFAM" id="SSF52728">
    <property type="entry name" value="PTS IIb component"/>
    <property type="match status" value="1"/>
</dbReference>
<organism evidence="11 12">
    <name type="scientific">Lactobacillus bombicola</name>
    <dbReference type="NCBI Taxonomy" id="1505723"/>
    <lineage>
        <taxon>Bacteria</taxon>
        <taxon>Bacillati</taxon>
        <taxon>Bacillota</taxon>
        <taxon>Bacilli</taxon>
        <taxon>Lactobacillales</taxon>
        <taxon>Lactobacillaceae</taxon>
        <taxon>Lactobacillus</taxon>
    </lineage>
</organism>
<gene>
    <name evidence="9" type="ORF">DS834_04325</name>
    <name evidence="10" type="ORF">DS835_06325</name>
    <name evidence="11" type="ORF">SAMN04487792_1281</name>
</gene>
<dbReference type="AlphaFoldDB" id="A0A1I1T4R0"/>
<evidence type="ECO:0000256" key="7">
    <source>
        <dbReference type="ARBA" id="ARBA00022777"/>
    </source>
</evidence>
<evidence type="ECO:0000256" key="6">
    <source>
        <dbReference type="ARBA" id="ARBA00022683"/>
    </source>
</evidence>
<sequence length="156" mass="17792">MIKVIRVDHRLLHGQVIFSWTKFANIERLIVIDTATAKDDFKKMSLKLAKPEDVRLNVFSVDAAIAKIDQIKALKDNIMLIFENVTELSKFIDQFGPVEEINYGLIPAKPDAQRFSNAVYLTPEEVKLSKKMCDQGIKISMQQVPSFNKELLNNVI</sequence>
<comment type="subcellular location">
    <subcellularLocation>
        <location evidence="1">Cytoplasm</location>
    </subcellularLocation>
</comment>
<keyword evidence="7" id="KW-0418">Kinase</keyword>
<evidence type="ECO:0000313" key="14">
    <source>
        <dbReference type="Proteomes" id="UP000283380"/>
    </source>
</evidence>
<keyword evidence="6" id="KW-0598">Phosphotransferase system</keyword>
<dbReference type="InterPro" id="IPR036667">
    <property type="entry name" value="PTS_IIB_sorbose-sp_sf"/>
</dbReference>
<keyword evidence="5" id="KW-0808">Transferase</keyword>
<evidence type="ECO:0000256" key="4">
    <source>
        <dbReference type="ARBA" id="ARBA00022597"/>
    </source>
</evidence>
<proteinExistence type="predicted"/>
<reference evidence="11" key="2">
    <citation type="submission" date="2016-10" db="EMBL/GenBank/DDBJ databases">
        <authorList>
            <person name="de Groot N.N."/>
        </authorList>
    </citation>
    <scope>NUCLEOTIDE SEQUENCE [LARGE SCALE GENOMIC DNA]</scope>
    <source>
        <strain evidence="11">R-53102</strain>
    </source>
</reference>
<keyword evidence="3" id="KW-0963">Cytoplasm</keyword>
<keyword evidence="14" id="KW-1185">Reference proteome</keyword>
<evidence type="ECO:0000256" key="1">
    <source>
        <dbReference type="ARBA" id="ARBA00004496"/>
    </source>
</evidence>
<dbReference type="GO" id="GO:0009401">
    <property type="term" value="P:phosphoenolpyruvate-dependent sugar phosphotransferase system"/>
    <property type="evidence" value="ECO:0007669"/>
    <property type="project" value="UniProtKB-KW"/>
</dbReference>
<dbReference type="EMBL" id="QOCU01000003">
    <property type="protein sequence ID" value="RHW52453.1"/>
    <property type="molecule type" value="Genomic_DNA"/>
</dbReference>
<dbReference type="PROSITE" id="PS51101">
    <property type="entry name" value="PTS_EIIB_TYPE_4"/>
    <property type="match status" value="1"/>
</dbReference>
<evidence type="ECO:0000256" key="2">
    <source>
        <dbReference type="ARBA" id="ARBA00022448"/>
    </source>
</evidence>
<dbReference type="InterPro" id="IPR004720">
    <property type="entry name" value="PTS_IIB_sorbose-sp"/>
</dbReference>
<name>A0A1I1T4R0_9LACO</name>
<evidence type="ECO:0000313" key="12">
    <source>
        <dbReference type="Proteomes" id="UP000199599"/>
    </source>
</evidence>
<dbReference type="GO" id="GO:0008982">
    <property type="term" value="F:protein-N(PI)-phosphohistidine-sugar phosphotransferase activity"/>
    <property type="evidence" value="ECO:0007669"/>
    <property type="project" value="InterPro"/>
</dbReference>
<dbReference type="GO" id="GO:0005737">
    <property type="term" value="C:cytoplasm"/>
    <property type="evidence" value="ECO:0007669"/>
    <property type="project" value="UniProtKB-SubCell"/>
</dbReference>
<accession>A0A1I1T4R0</accession>
<dbReference type="Proteomes" id="UP000283380">
    <property type="component" value="Unassembled WGS sequence"/>
</dbReference>
<evidence type="ECO:0000256" key="3">
    <source>
        <dbReference type="ARBA" id="ARBA00022490"/>
    </source>
</evidence>
<dbReference type="Pfam" id="PF03830">
    <property type="entry name" value="PTSIIB_sorb"/>
    <property type="match status" value="1"/>
</dbReference>
<reference evidence="12" key="1">
    <citation type="submission" date="2016-10" db="EMBL/GenBank/DDBJ databases">
        <authorList>
            <person name="Varghese N."/>
            <person name="Submissions S."/>
        </authorList>
    </citation>
    <scope>NUCLEOTIDE SEQUENCE [LARGE SCALE GENOMIC DNA]</scope>
    <source>
        <strain evidence="12">R-53102</strain>
    </source>
</reference>
<dbReference type="Proteomes" id="UP000199599">
    <property type="component" value="Unassembled WGS sequence"/>
</dbReference>
<evidence type="ECO:0000313" key="10">
    <source>
        <dbReference type="EMBL" id="RHW53878.1"/>
    </source>
</evidence>
<reference evidence="13 14" key="3">
    <citation type="submission" date="2018-07" db="EMBL/GenBank/DDBJ databases">
        <title>Genome sequences of six Lactobacillus spp. isolated from bumble bee guts.</title>
        <authorList>
            <person name="Motta E.V.S."/>
            <person name="Moran N.A."/>
        </authorList>
    </citation>
    <scope>NUCLEOTIDE SEQUENCE [LARGE SCALE GENOMIC DNA]</scope>
    <source>
        <strain evidence="9 14">BI-4G</strain>
        <strain evidence="10 13">OCC3</strain>
    </source>
</reference>
<evidence type="ECO:0000259" key="8">
    <source>
        <dbReference type="PROSITE" id="PS51101"/>
    </source>
</evidence>
<protein>
    <submittedName>
        <fullName evidence="9">PTS mannose/fructose/sorbose transporter subunit IIB</fullName>
    </submittedName>
    <submittedName>
        <fullName evidence="11">PTS system, mannose-specific IIB component</fullName>
    </submittedName>
</protein>
<feature type="domain" description="PTS EIIB type-4" evidence="8">
    <location>
        <begin position="1"/>
        <end position="156"/>
    </location>
</feature>